<name>A0AAW0GSL1_9APHY</name>
<evidence type="ECO:0000313" key="5">
    <source>
        <dbReference type="Proteomes" id="UP001385951"/>
    </source>
</evidence>
<dbReference type="Proteomes" id="UP001385951">
    <property type="component" value="Unassembled WGS sequence"/>
</dbReference>
<proteinExistence type="predicted"/>
<keyword evidence="2" id="KW-0472">Membrane</keyword>
<evidence type="ECO:0000256" key="2">
    <source>
        <dbReference type="SAM" id="Phobius"/>
    </source>
</evidence>
<evidence type="ECO:0000256" key="1">
    <source>
        <dbReference type="SAM" id="MobiDB-lite"/>
    </source>
</evidence>
<feature type="region of interest" description="Disordered" evidence="1">
    <location>
        <begin position="1"/>
        <end position="57"/>
    </location>
</feature>
<dbReference type="InterPro" id="IPR029058">
    <property type="entry name" value="AB_hydrolase_fold"/>
</dbReference>
<protein>
    <recommendedName>
        <fullName evidence="3">T6SS Phospholipase effector Tle1-like catalytic domain-containing protein</fullName>
    </recommendedName>
</protein>
<dbReference type="Pfam" id="PF09994">
    <property type="entry name" value="T6SS_Tle1-like_cat"/>
    <property type="match status" value="1"/>
</dbReference>
<evidence type="ECO:0000259" key="3">
    <source>
        <dbReference type="Pfam" id="PF09994"/>
    </source>
</evidence>
<keyword evidence="5" id="KW-1185">Reference proteome</keyword>
<reference evidence="4 5" key="1">
    <citation type="submission" date="2022-09" db="EMBL/GenBank/DDBJ databases">
        <authorList>
            <person name="Palmer J.M."/>
        </authorList>
    </citation>
    <scope>NUCLEOTIDE SEQUENCE [LARGE SCALE GENOMIC DNA]</scope>
    <source>
        <strain evidence="4 5">DSM 7382</strain>
    </source>
</reference>
<feature type="domain" description="T6SS Phospholipase effector Tle1-like catalytic" evidence="3">
    <location>
        <begin position="77"/>
        <end position="358"/>
    </location>
</feature>
<dbReference type="PANTHER" id="PTHR33840:SF2">
    <property type="entry name" value="TLE1 PHOSPHOLIPASE DOMAIN-CONTAINING PROTEIN"/>
    <property type="match status" value="1"/>
</dbReference>
<feature type="compositionally biased region" description="Polar residues" evidence="1">
    <location>
        <begin position="27"/>
        <end position="38"/>
    </location>
</feature>
<sequence>MSPIHIAMAAPKTPMSESPDTIAESPSRFSTFSSQQTLGDCGRENSDHQFPNGKNHAQPWGEAKKIWIPSEHSNRNRTLILCFDGTGDHFDSDNSNVVQLVSTLKKDDVSKQLVYYQAGIGTYADPILKTPIFEAVSRVLDEMLATNLSSHIKAGYNFLMQNYTFGDKICIFGFSRGAYTARALAGMLQKVGLLSPHNFQQIPFAYDMYKREDEEGFELSETFKRTFCRDVTVDFLGVWDTVASVGLIPRYLPFIAENNGIRHLRHALALDERRIKFLPNYCVDPVKKREKKPDARPGNKQRSLSKEYEDMVNEEDHQLTDVLEVWFPGVHADVGGGSVKNDTPSALSRIPLRWMIRQCFECNTGMIFDAIMLQQLGLAIYLDDNTGEPALVDKIERLPAEYRKCTQREWNKNMFFAILRLIWAFLTYRFFILLSLLRLARRHPARHTHVSKRSKFKRKVLPARHDPSSCKLQYHDRDEACKHEAEEERKDALSPLYDQLNAAWIWHILEWIPQKVKKQKAIARGWEKGGYHWVWNRGQGRKIVKDEMDEGLKVHRSVKTRLEAGEAFVDGSYEPKVRPNLHSRENAPDSREPKMLPHEEWNVDEPVHWEWVA</sequence>
<dbReference type="InterPro" id="IPR018712">
    <property type="entry name" value="Tle1-like_cat"/>
</dbReference>
<dbReference type="SUPFAM" id="SSF53474">
    <property type="entry name" value="alpha/beta-Hydrolases"/>
    <property type="match status" value="1"/>
</dbReference>
<feature type="region of interest" description="Disordered" evidence="1">
    <location>
        <begin position="573"/>
        <end position="595"/>
    </location>
</feature>
<accession>A0AAW0GSL1</accession>
<dbReference type="EMBL" id="JASBNA010000003">
    <property type="protein sequence ID" value="KAK7694009.1"/>
    <property type="molecule type" value="Genomic_DNA"/>
</dbReference>
<keyword evidence="2" id="KW-0812">Transmembrane</keyword>
<feature type="transmembrane region" description="Helical" evidence="2">
    <location>
        <begin position="414"/>
        <end position="437"/>
    </location>
</feature>
<dbReference type="AlphaFoldDB" id="A0AAW0GSL1"/>
<dbReference type="PANTHER" id="PTHR33840">
    <property type="match status" value="1"/>
</dbReference>
<keyword evidence="2" id="KW-1133">Transmembrane helix</keyword>
<evidence type="ECO:0000313" key="4">
    <source>
        <dbReference type="EMBL" id="KAK7694009.1"/>
    </source>
</evidence>
<organism evidence="4 5">
    <name type="scientific">Cerrena zonata</name>
    <dbReference type="NCBI Taxonomy" id="2478898"/>
    <lineage>
        <taxon>Eukaryota</taxon>
        <taxon>Fungi</taxon>
        <taxon>Dikarya</taxon>
        <taxon>Basidiomycota</taxon>
        <taxon>Agaricomycotina</taxon>
        <taxon>Agaricomycetes</taxon>
        <taxon>Polyporales</taxon>
        <taxon>Cerrenaceae</taxon>
        <taxon>Cerrena</taxon>
    </lineage>
</organism>
<comment type="caution">
    <text evidence="4">The sequence shown here is derived from an EMBL/GenBank/DDBJ whole genome shotgun (WGS) entry which is preliminary data.</text>
</comment>
<gene>
    <name evidence="4" type="ORF">QCA50_003585</name>
</gene>